<proteinExistence type="predicted"/>
<dbReference type="GO" id="GO:0003964">
    <property type="term" value="F:RNA-directed DNA polymerase activity"/>
    <property type="evidence" value="ECO:0007669"/>
    <property type="project" value="UniProtKB-EC"/>
</dbReference>
<feature type="domain" description="Integrase zinc-binding" evidence="2">
    <location>
        <begin position="467"/>
        <end position="521"/>
    </location>
</feature>
<dbReference type="InterPro" id="IPR050951">
    <property type="entry name" value="Retrovirus_Pol_polyprotein"/>
</dbReference>
<dbReference type="AlphaFoldDB" id="A0AAV6UN30"/>
<keyword evidence="4" id="KW-1185">Reference proteome</keyword>
<evidence type="ECO:0000313" key="3">
    <source>
        <dbReference type="EMBL" id="KAG8185850.1"/>
    </source>
</evidence>
<name>A0AAV6UN30_9ARAC</name>
<dbReference type="PANTHER" id="PTHR37984">
    <property type="entry name" value="PROTEIN CBG26694"/>
    <property type="match status" value="1"/>
</dbReference>
<sequence length="577" mass="65738">MAALSARMPPPMSLQTGSAPKKVWEDWIQQFEFYELVVELSKKDDNVQVAMFMSAIGQEVLSIYNTFPKETKTDLKSLKEQFKNYFTPKVNVTYERFIFNHVVQGASQAFEEFYTDLLTKSQSCEFGTLKDSLIEDRIVIGVYSDSDRGHLLSVDDLTLDAAVKFCRAAEQSRSHLSSLKADPVQVDVVRPRRSQTAVNEPADKMSNRPCGRCGTRHAWKKCPAFDKICHGCKKTGHFLRFCKAKQVSTLNTDATEAEKSENFTVSALSANESAELSWYEDLHFENGFVVTAKLDTGAQCNVLALKNARQAGLKKFSLLEESLYAIRDDVKAELDRMQQLGIIVPVRDPTPAVSPMVVVRQKEIVYKKGTEMFISDTLSRDCESDKTEIPEMNIEVHLVVPLTHEKSVELREAVRNDKELSKLVETITVGWPTKIDDVHESLKKYWSFRDEFGYYDGVIFRGSRVLIPPPLRAATMRAIHLGHLEIQRSLSRARENVYWYGMNKDITDHVEKCQTCQCHKKDKPEEPILIHKIPHRPWQIVASDICQVERVNYLVIADSYSGYFDFSVLPNTLLQLV</sequence>
<dbReference type="Proteomes" id="UP000827092">
    <property type="component" value="Unassembled WGS sequence"/>
</dbReference>
<dbReference type="InterPro" id="IPR041588">
    <property type="entry name" value="Integrase_H2C2"/>
</dbReference>
<evidence type="ECO:0000259" key="2">
    <source>
        <dbReference type="Pfam" id="PF17921"/>
    </source>
</evidence>
<dbReference type="Gene3D" id="1.10.340.70">
    <property type="match status" value="1"/>
</dbReference>
<evidence type="ECO:0000313" key="4">
    <source>
        <dbReference type="Proteomes" id="UP000827092"/>
    </source>
</evidence>
<gene>
    <name evidence="3" type="ORF">JTE90_004392</name>
</gene>
<dbReference type="PANTHER" id="PTHR37984:SF7">
    <property type="entry name" value="INTEGRASE CATALYTIC DOMAIN-CONTAINING PROTEIN"/>
    <property type="match status" value="1"/>
</dbReference>
<organism evidence="3 4">
    <name type="scientific">Oedothorax gibbosus</name>
    <dbReference type="NCBI Taxonomy" id="931172"/>
    <lineage>
        <taxon>Eukaryota</taxon>
        <taxon>Metazoa</taxon>
        <taxon>Ecdysozoa</taxon>
        <taxon>Arthropoda</taxon>
        <taxon>Chelicerata</taxon>
        <taxon>Arachnida</taxon>
        <taxon>Araneae</taxon>
        <taxon>Araneomorphae</taxon>
        <taxon>Entelegynae</taxon>
        <taxon>Araneoidea</taxon>
        <taxon>Linyphiidae</taxon>
        <taxon>Erigoninae</taxon>
        <taxon>Oedothorax</taxon>
    </lineage>
</organism>
<dbReference type="FunFam" id="1.10.340.70:FF:000003">
    <property type="entry name" value="Protein CBG25708"/>
    <property type="match status" value="1"/>
</dbReference>
<protein>
    <recommendedName>
        <fullName evidence="1">RNA-directed DNA polymerase</fullName>
        <ecNumber evidence="1">2.7.7.49</ecNumber>
    </recommendedName>
</protein>
<dbReference type="Gene3D" id="4.10.60.10">
    <property type="entry name" value="Zinc finger, CCHC-type"/>
    <property type="match status" value="1"/>
</dbReference>
<accession>A0AAV6UN30</accession>
<comment type="caution">
    <text evidence="3">The sequence shown here is derived from an EMBL/GenBank/DDBJ whole genome shotgun (WGS) entry which is preliminary data.</text>
</comment>
<dbReference type="EC" id="2.7.7.49" evidence="1"/>
<dbReference type="Pfam" id="PF17921">
    <property type="entry name" value="Integrase_H2C2"/>
    <property type="match status" value="1"/>
</dbReference>
<evidence type="ECO:0000256" key="1">
    <source>
        <dbReference type="ARBA" id="ARBA00012493"/>
    </source>
</evidence>
<reference evidence="3 4" key="1">
    <citation type="journal article" date="2022" name="Nat. Ecol. Evol.">
        <title>A masculinizing supergene underlies an exaggerated male reproductive morph in a spider.</title>
        <authorList>
            <person name="Hendrickx F."/>
            <person name="De Corte Z."/>
            <person name="Sonet G."/>
            <person name="Van Belleghem S.M."/>
            <person name="Kostlbacher S."/>
            <person name="Vangestel C."/>
        </authorList>
    </citation>
    <scope>NUCLEOTIDE SEQUENCE [LARGE SCALE GENOMIC DNA]</scope>
    <source>
        <strain evidence="3">W744_W776</strain>
    </source>
</reference>
<dbReference type="EMBL" id="JAFNEN010000322">
    <property type="protein sequence ID" value="KAG8185850.1"/>
    <property type="molecule type" value="Genomic_DNA"/>
</dbReference>